<dbReference type="PANTHER" id="PTHR47186">
    <property type="entry name" value="LEUCINE-RICH REPEAT-CONTAINING PROTEIN 57"/>
    <property type="match status" value="1"/>
</dbReference>
<protein>
    <submittedName>
        <fullName evidence="3">Disease resistance RPP13-like protein 1</fullName>
    </submittedName>
</protein>
<dbReference type="GeneID" id="140015766"/>
<dbReference type="InterPro" id="IPR032675">
    <property type="entry name" value="LRR_dom_sf"/>
</dbReference>
<evidence type="ECO:0000313" key="2">
    <source>
        <dbReference type="Proteomes" id="UP001652660"/>
    </source>
</evidence>
<keyword evidence="2" id="KW-1185">Reference proteome</keyword>
<feature type="domain" description="R13L1/DRL21-like LRR repeat region" evidence="1">
    <location>
        <begin position="27"/>
        <end position="153"/>
    </location>
</feature>
<sequence length="450" mass="50765">MPLEMGRLTCLQTLKFFNVGEEKGRQIEELQHLKDLKGELVIRNLELVNGKEAAKGANLYGKLNLLKLKLKWNSRNREGANCDEDVLEGLQPRSNLKELEVILFMGDKFSQWLMNLSTAVNKLVDLRLINCKRCREVPDALGQLPFLQTLKFVGLPNVKAIGPSFYEITSGEQPIAMSSRRLFPVLNTLHLEDMGKLEEWMEPELVAVDVFPMLEKLFITGCPQLANVPSQFPSLRNLTIEQNDHVSVVKKILTKVTNPSQLKIFSLTGMAGLTCLMDVTHNHHQLKNLTSLTLVKCPNFTSFKGCGTSLESLTITDCDSLRKLPECLGLISIMLEATMSLRKLTITDCEGLISIMLEACLSLSHLCVNDCPNLVSFPMVERLHESPNLERLRYLPSEAAMRRLTELSLLCMCGCPLLKERCNPHSSPDSEWSKISHTETMECDELRDYF</sequence>
<dbReference type="Gene3D" id="3.80.10.10">
    <property type="entry name" value="Ribonuclease Inhibitor"/>
    <property type="match status" value="2"/>
</dbReference>
<dbReference type="SUPFAM" id="SSF52058">
    <property type="entry name" value="L domain-like"/>
    <property type="match status" value="1"/>
</dbReference>
<dbReference type="Proteomes" id="UP001652660">
    <property type="component" value="Chromosome 1e"/>
</dbReference>
<organism evidence="2 3">
    <name type="scientific">Coffea arabica</name>
    <name type="common">Arabian coffee</name>
    <dbReference type="NCBI Taxonomy" id="13443"/>
    <lineage>
        <taxon>Eukaryota</taxon>
        <taxon>Viridiplantae</taxon>
        <taxon>Streptophyta</taxon>
        <taxon>Embryophyta</taxon>
        <taxon>Tracheophyta</taxon>
        <taxon>Spermatophyta</taxon>
        <taxon>Magnoliopsida</taxon>
        <taxon>eudicotyledons</taxon>
        <taxon>Gunneridae</taxon>
        <taxon>Pentapetalae</taxon>
        <taxon>asterids</taxon>
        <taxon>lamiids</taxon>
        <taxon>Gentianales</taxon>
        <taxon>Rubiaceae</taxon>
        <taxon>Ixoroideae</taxon>
        <taxon>Gardenieae complex</taxon>
        <taxon>Bertiereae - Coffeeae clade</taxon>
        <taxon>Coffeeae</taxon>
        <taxon>Coffea</taxon>
    </lineage>
</organism>
<proteinExistence type="predicted"/>
<evidence type="ECO:0000259" key="1">
    <source>
        <dbReference type="Pfam" id="PF25019"/>
    </source>
</evidence>
<dbReference type="Pfam" id="PF25019">
    <property type="entry name" value="LRR_R13L1-DRL21"/>
    <property type="match status" value="1"/>
</dbReference>
<gene>
    <name evidence="3" type="primary">LOC140015766</name>
</gene>
<reference evidence="3" key="2">
    <citation type="submission" date="2025-08" db="UniProtKB">
        <authorList>
            <consortium name="RefSeq"/>
        </authorList>
    </citation>
    <scope>IDENTIFICATION</scope>
    <source>
        <tissue evidence="3">Leaves</tissue>
    </source>
</reference>
<dbReference type="RefSeq" id="XP_071924685.1">
    <property type="nucleotide sequence ID" value="XM_072068584.1"/>
</dbReference>
<reference evidence="2" key="1">
    <citation type="journal article" date="2025" name="Foods">
        <title>Unveiling the Microbial Signatures of Arabica Coffee Cherries: Insights into Ripeness Specific Diversity, Functional Traits, and Implications for Quality and Safety.</title>
        <authorList>
            <consortium name="RefSeq"/>
            <person name="Tenea G.N."/>
            <person name="Cifuentes V."/>
            <person name="Reyes P."/>
            <person name="Cevallos-Vallejos M."/>
        </authorList>
    </citation>
    <scope>NUCLEOTIDE SEQUENCE [LARGE SCALE GENOMIC DNA]</scope>
</reference>
<evidence type="ECO:0000313" key="3">
    <source>
        <dbReference type="RefSeq" id="XP_071924685.1"/>
    </source>
</evidence>
<name>A0ABM4VYT2_COFAR</name>
<accession>A0ABM4VYT2</accession>
<dbReference type="PANTHER" id="PTHR47186:SF3">
    <property type="entry name" value="OS09G0267800 PROTEIN"/>
    <property type="match status" value="1"/>
</dbReference>
<dbReference type="InterPro" id="IPR056789">
    <property type="entry name" value="LRR_R13L1-DRL21"/>
</dbReference>